<dbReference type="Proteomes" id="UP000611708">
    <property type="component" value="Unassembled WGS sequence"/>
</dbReference>
<feature type="chain" id="PRO_5046776648" description="Lipoprotein" evidence="1">
    <location>
        <begin position="18"/>
        <end position="101"/>
    </location>
</feature>
<feature type="signal peptide" evidence="1">
    <location>
        <begin position="1"/>
        <end position="17"/>
    </location>
</feature>
<evidence type="ECO:0000313" key="2">
    <source>
        <dbReference type="EMBL" id="MBF9194621.1"/>
    </source>
</evidence>
<comment type="caution">
    <text evidence="2">The sequence shown here is derived from an EMBL/GenBank/DDBJ whole genome shotgun (WGS) entry which is preliminary data.</text>
</comment>
<evidence type="ECO:0000313" key="3">
    <source>
        <dbReference type="Proteomes" id="UP000611708"/>
    </source>
</evidence>
<evidence type="ECO:0008006" key="4">
    <source>
        <dbReference type="Google" id="ProtNLM"/>
    </source>
</evidence>
<accession>A0ABS0HMB2</accession>
<keyword evidence="1" id="KW-0732">Signal</keyword>
<reference evidence="2 3" key="1">
    <citation type="submission" date="2020-11" db="EMBL/GenBank/DDBJ databases">
        <authorList>
            <person name="Kim M.K."/>
        </authorList>
    </citation>
    <scope>NUCLEOTIDE SEQUENCE [LARGE SCALE GENOMIC DNA]</scope>
    <source>
        <strain evidence="2 3">BT290</strain>
    </source>
</reference>
<protein>
    <recommendedName>
        <fullName evidence="4">Lipoprotein</fullName>
    </recommendedName>
</protein>
<dbReference type="PROSITE" id="PS51257">
    <property type="entry name" value="PROKAR_LIPOPROTEIN"/>
    <property type="match status" value="1"/>
</dbReference>
<dbReference type="RefSeq" id="WP_196262045.1">
    <property type="nucleotide sequence ID" value="NZ_JADQDN010000001.1"/>
</dbReference>
<name>A0ABS0HMB2_9HYPH</name>
<keyword evidence="3" id="KW-1185">Reference proteome</keyword>
<sequence length="101" mass="10389">MKIVTPALLLTGGLALAACNQTASAPAGPSVVAGSSATGCNGEIARYRAVMSNDLAMGHVNQSVYNRVDRDIAQAEEVCAAGRDAEAVRMVNATKARHGYL</sequence>
<evidence type="ECO:0000256" key="1">
    <source>
        <dbReference type="SAM" id="SignalP"/>
    </source>
</evidence>
<dbReference type="EMBL" id="JADQDN010000001">
    <property type="protein sequence ID" value="MBF9194621.1"/>
    <property type="molecule type" value="Genomic_DNA"/>
</dbReference>
<gene>
    <name evidence="2" type="ORF">I2H36_01095</name>
</gene>
<organism evidence="2 3">
    <name type="scientific">Microvirga terrestris</name>
    <dbReference type="NCBI Taxonomy" id="2791024"/>
    <lineage>
        <taxon>Bacteria</taxon>
        <taxon>Pseudomonadati</taxon>
        <taxon>Pseudomonadota</taxon>
        <taxon>Alphaproteobacteria</taxon>
        <taxon>Hyphomicrobiales</taxon>
        <taxon>Methylobacteriaceae</taxon>
        <taxon>Microvirga</taxon>
    </lineage>
</organism>
<proteinExistence type="predicted"/>